<dbReference type="GO" id="GO:0006396">
    <property type="term" value="P:RNA processing"/>
    <property type="evidence" value="ECO:0007669"/>
    <property type="project" value="TreeGrafter"/>
</dbReference>
<dbReference type="Gene3D" id="1.25.40.10">
    <property type="entry name" value="Tetratricopeptide repeat domain"/>
    <property type="match status" value="2"/>
</dbReference>
<feature type="region of interest" description="Disordered" evidence="3">
    <location>
        <begin position="369"/>
        <end position="416"/>
    </location>
</feature>
<dbReference type="InterPro" id="IPR002885">
    <property type="entry name" value="PPR_rpt"/>
</dbReference>
<feature type="compositionally biased region" description="Low complexity" evidence="3">
    <location>
        <begin position="381"/>
        <end position="400"/>
    </location>
</feature>
<dbReference type="InterPro" id="IPR011990">
    <property type="entry name" value="TPR-like_helical_dom_sf"/>
</dbReference>
<evidence type="ECO:0000256" key="1">
    <source>
        <dbReference type="ARBA" id="ARBA00022737"/>
    </source>
</evidence>
<dbReference type="Proteomes" id="UP000827284">
    <property type="component" value="Unassembled WGS sequence"/>
</dbReference>
<dbReference type="GO" id="GO:0005739">
    <property type="term" value="C:mitochondrion"/>
    <property type="evidence" value="ECO:0007669"/>
    <property type="project" value="TreeGrafter"/>
</dbReference>
<feature type="repeat" description="PPR" evidence="2">
    <location>
        <begin position="793"/>
        <end position="827"/>
    </location>
</feature>
<reference evidence="5" key="2">
    <citation type="journal article" date="2022" name="Microbiol. Resour. Announc.">
        <title>Whole-Genome Sequence of Entomortierella parvispora E1425, a Mucoromycotan Fungus Associated with Burkholderiaceae-Related Endosymbiotic Bacteria.</title>
        <authorList>
            <person name="Herlambang A."/>
            <person name="Guo Y."/>
            <person name="Takashima Y."/>
            <person name="Narisawa K."/>
            <person name="Ohta H."/>
            <person name="Nishizawa T."/>
        </authorList>
    </citation>
    <scope>NUCLEOTIDE SEQUENCE</scope>
    <source>
        <strain evidence="5">E1425</strain>
    </source>
</reference>
<feature type="region of interest" description="Disordered" evidence="3">
    <location>
        <begin position="42"/>
        <end position="81"/>
    </location>
</feature>
<dbReference type="PANTHER" id="PTHR47934:SF6">
    <property type="entry name" value="MITOCHONDRIAL GROUP I INTRON SPLICING FACTOR CCM1-RELATED"/>
    <property type="match status" value="1"/>
</dbReference>
<dbReference type="EMBL" id="BQFW01000002">
    <property type="protein sequence ID" value="GJJ69196.1"/>
    <property type="molecule type" value="Genomic_DNA"/>
</dbReference>
<dbReference type="GO" id="GO:0003729">
    <property type="term" value="F:mRNA binding"/>
    <property type="evidence" value="ECO:0007669"/>
    <property type="project" value="TreeGrafter"/>
</dbReference>
<dbReference type="OrthoDB" id="411857at2759"/>
<sequence>MMNLKTTALHLSRQGVSRQFIPISNPKNAVLSLTQRTAQGGNVSAANAPANPVRSFSSSQTSRDNNNNNNGSNKNGSISGAHQFQQPSVFTSHLNLNGFNSSNSSGLPLTSKQFHSPLASNLHFRPENSGSNGSHQTKSNNTKHGQLSQNAWTALQDQDIRAVFSSLQEMRHQGVYADAALSSRIVAQFLDMNSPHDAEKALSMLVDCHQSQGRVLSASQRSTYTSLAKDIANHSSDFSQALSLAKLLDRHGLSTPAGFADDALRSYRQLKSSSGLGAVKSVLKADDIETLLSLQSSSTQAASSRYKHLIEILRDAKEMNIYPSQESCSRISVSFMSLDDYTGQLAWDTAVQEIYPGYTATVPEIREVTSDKSNVNGPVTSNSNYNGNSNSNSNTSNSNSRPRNGYSPSRQQRAQNIDPASEAIIRACRSGYASVAVEAVQKMAAQNQIPSAQAIADTIQVCAKREKERTTDYRQLFSVAQRSLEALQDPADRRAAEYDVYNAMLVANATLGDMASAKENYDAIVRLGQFPDATGYATLLIATTTGAVDEALDALKILDEVRRHKIRPNLFFYNVVIGKLSRGRKIERVLEVYEEMVQQHKIRPNAITYGTLISACTRVGSEDMAKRLFQEMVSSPSYHARHGPHNAMIQFYVRQKKDRAAALQYYEDMLERRLLPTEHTFTLLIEAFASIQPYDLGEANRLIQSLMTRNSTNGGPSVKVSEAHFGTLIHAYGVEHRDLAQAEAVFDTMLRQARIVPKGPAYQSLIESYITNHQIHRAVKVREELLQSGQPSTAYIENTMIRGFGQQGQVVEAEKIFDNMLDSSSSPSSSSQIVKEPSTYQSMVSAYLENNMVDRATETLTRMKAQGYPDLVIRPVEEALQHHTLTSQVGELQVATA</sequence>
<reference evidence="5" key="1">
    <citation type="submission" date="2021-11" db="EMBL/GenBank/DDBJ databases">
        <authorList>
            <person name="Herlambang A."/>
            <person name="Guo Y."/>
            <person name="Takashima Y."/>
            <person name="Nishizawa T."/>
        </authorList>
    </citation>
    <scope>NUCLEOTIDE SEQUENCE</scope>
    <source>
        <strain evidence="5">E1425</strain>
    </source>
</reference>
<feature type="compositionally biased region" description="Polar residues" evidence="3">
    <location>
        <begin position="406"/>
        <end position="415"/>
    </location>
</feature>
<feature type="repeat" description="PPR" evidence="2">
    <location>
        <begin position="836"/>
        <end position="870"/>
    </location>
</feature>
<dbReference type="InterPro" id="IPR033443">
    <property type="entry name" value="PROP1-like_PPR_dom"/>
</dbReference>
<dbReference type="GO" id="GO:0007005">
    <property type="term" value="P:mitochondrion organization"/>
    <property type="evidence" value="ECO:0007669"/>
    <property type="project" value="TreeGrafter"/>
</dbReference>
<dbReference type="PROSITE" id="PS51375">
    <property type="entry name" value="PPR"/>
    <property type="match status" value="4"/>
</dbReference>
<feature type="region of interest" description="Disordered" evidence="3">
    <location>
        <begin position="120"/>
        <end position="146"/>
    </location>
</feature>
<dbReference type="NCBIfam" id="TIGR00756">
    <property type="entry name" value="PPR"/>
    <property type="match status" value="3"/>
</dbReference>
<feature type="repeat" description="PPR" evidence="2">
    <location>
        <begin position="569"/>
        <end position="604"/>
    </location>
</feature>
<feature type="compositionally biased region" description="Polar residues" evidence="3">
    <location>
        <begin position="371"/>
        <end position="380"/>
    </location>
</feature>
<feature type="domain" description="PROP1-like PPR" evidence="4">
    <location>
        <begin position="655"/>
        <end position="788"/>
    </location>
</feature>
<protein>
    <recommendedName>
        <fullName evidence="4">PROP1-like PPR domain-containing protein</fullName>
    </recommendedName>
</protein>
<keyword evidence="6" id="KW-1185">Reference proteome</keyword>
<gene>
    <name evidence="5" type="ORF">EMPS_01542</name>
</gene>
<evidence type="ECO:0000256" key="3">
    <source>
        <dbReference type="SAM" id="MobiDB-lite"/>
    </source>
</evidence>
<evidence type="ECO:0000313" key="5">
    <source>
        <dbReference type="EMBL" id="GJJ69196.1"/>
    </source>
</evidence>
<accession>A0A9P3H334</accession>
<evidence type="ECO:0000313" key="6">
    <source>
        <dbReference type="Proteomes" id="UP000827284"/>
    </source>
</evidence>
<feature type="compositionally biased region" description="Low complexity" evidence="3">
    <location>
        <begin position="45"/>
        <end position="80"/>
    </location>
</feature>
<keyword evidence="1" id="KW-0677">Repeat</keyword>
<dbReference type="PANTHER" id="PTHR47934">
    <property type="entry name" value="PENTATRICOPEPTIDE REPEAT-CONTAINING PROTEIN PET309, MITOCHONDRIAL"/>
    <property type="match status" value="1"/>
</dbReference>
<dbReference type="AlphaFoldDB" id="A0A9P3H334"/>
<dbReference type="Pfam" id="PF13041">
    <property type="entry name" value="PPR_2"/>
    <property type="match status" value="1"/>
</dbReference>
<feature type="repeat" description="PPR" evidence="2">
    <location>
        <begin position="605"/>
        <end position="635"/>
    </location>
</feature>
<evidence type="ECO:0000256" key="2">
    <source>
        <dbReference type="PROSITE-ProRule" id="PRU00708"/>
    </source>
</evidence>
<dbReference type="Pfam" id="PF01535">
    <property type="entry name" value="PPR"/>
    <property type="match status" value="2"/>
</dbReference>
<evidence type="ECO:0000259" key="4">
    <source>
        <dbReference type="Pfam" id="PF17177"/>
    </source>
</evidence>
<proteinExistence type="predicted"/>
<dbReference type="InterPro" id="IPR051114">
    <property type="entry name" value="Mito_RNA_Proc_CCM1"/>
</dbReference>
<comment type="caution">
    <text evidence="5">The sequence shown here is derived from an EMBL/GenBank/DDBJ whole genome shotgun (WGS) entry which is preliminary data.</text>
</comment>
<name>A0A9P3H334_9FUNG</name>
<dbReference type="Pfam" id="PF17177">
    <property type="entry name" value="PPR_long"/>
    <property type="match status" value="1"/>
</dbReference>
<organism evidence="5 6">
    <name type="scientific">Entomortierella parvispora</name>
    <dbReference type="NCBI Taxonomy" id="205924"/>
    <lineage>
        <taxon>Eukaryota</taxon>
        <taxon>Fungi</taxon>
        <taxon>Fungi incertae sedis</taxon>
        <taxon>Mucoromycota</taxon>
        <taxon>Mortierellomycotina</taxon>
        <taxon>Mortierellomycetes</taxon>
        <taxon>Mortierellales</taxon>
        <taxon>Mortierellaceae</taxon>
        <taxon>Entomortierella</taxon>
    </lineage>
</organism>
<feature type="compositionally biased region" description="Polar residues" evidence="3">
    <location>
        <begin position="128"/>
        <end position="146"/>
    </location>
</feature>